<dbReference type="PIRSF" id="PIRSF005499">
    <property type="entry name" value="PNPase"/>
    <property type="match status" value="1"/>
</dbReference>
<dbReference type="InterPro" id="IPR027408">
    <property type="entry name" value="PNPase/RNase_PH_dom_sf"/>
</dbReference>
<comment type="cofactor">
    <cofactor evidence="8">
        <name>Mg(2+)</name>
        <dbReference type="ChEBI" id="CHEBI:18420"/>
    </cofactor>
</comment>
<keyword evidence="3 8" id="KW-0808">Transferase</keyword>
<organism evidence="10 11">
    <name type="scientific">Corynebacterium pollutisoli</name>
    <dbReference type="NCBI Taxonomy" id="1610489"/>
    <lineage>
        <taxon>Bacteria</taxon>
        <taxon>Bacillati</taxon>
        <taxon>Actinomycetota</taxon>
        <taxon>Actinomycetes</taxon>
        <taxon>Mycobacteriales</taxon>
        <taxon>Corynebacteriaceae</taxon>
        <taxon>Corynebacterium</taxon>
    </lineage>
</organism>
<dbReference type="FunFam" id="3.30.230.70:FF:000002">
    <property type="entry name" value="Polyribonucleotide nucleotidyltransferase"/>
    <property type="match status" value="1"/>
</dbReference>
<dbReference type="InterPro" id="IPR001247">
    <property type="entry name" value="ExoRNase_PH_dom1"/>
</dbReference>
<dbReference type="FunFam" id="3.30.230.70:FF:000001">
    <property type="entry name" value="Polyribonucleotide nucleotidyltransferase"/>
    <property type="match status" value="1"/>
</dbReference>
<dbReference type="EC" id="2.7.7.8" evidence="8"/>
<name>A0A7X8RH95_9CORY</name>
<dbReference type="CDD" id="cd02393">
    <property type="entry name" value="KH-I_PNPase"/>
    <property type="match status" value="1"/>
</dbReference>
<evidence type="ECO:0000256" key="7">
    <source>
        <dbReference type="ARBA" id="ARBA00022884"/>
    </source>
</evidence>
<sequence length="759" mass="81920">MIVDETHLPRRYMSNPVQIHVDEDYGVTEATVEIDNGDFGTREIRFETGQLARQAGGSVTTYLDDENMLLATVTASNQPREGFDFFPLTVDVEERMYAAGRIPGSFFRREGRPSTDAILACRLIDRPLRPTFVKGLRNEVQVVITVMSQVPEDYYDVVAINGASAATQLSGLPVSGAVGGVRIALIADDKHPKGQWVAFPNQAQREQCVFEMVVAGRLVERKGRRKGEDVAIMMVEAGAGANVLELVKGGAPAPTEDTVSEGLEAAKPFISLLCKAQAGLAEQAAKERQEFPVFPPYGDEVYAAVEKKASKKLAEIMTIKGKHEREDAANDYMVEIEESLVGSFADNPDAAKEVRAAYNSLMKQIVRQKILTEGFRIDGRGVTDIRDLGVEVELIPRAHGSALFERGETQILGVTTLDMLKMEQQIDSLSPEKSKRYIHHYNFPPYSTGETGRVGSPKRREIGHGALAERALEPVIPSREEFPYTIRQVSEALGSNGSTSMGSVCASTLSLYNAGVPLKAPVAGIAMGLVSDEVDGETKYVALTDILGAEDAFGDMDFKVAGTPEFITALQLDTKLDGIPSQVLADALSQAREARLTILDTMSEVIDGPDEMSKLAPKITTVKVPINKIGELIGPKGKTINSITEETGADVSIEDDGTVYVSAASGEAADAAIEKINSIANPQLPKVGERYLGTVVKTVAFGAFVSLTPGRDGLIHISNLGGDERIEKVEDVVNVGDKIQIEIADIDNRGKISLIPVEG</sequence>
<evidence type="ECO:0000256" key="5">
    <source>
        <dbReference type="ARBA" id="ARBA00022723"/>
    </source>
</evidence>
<keyword evidence="6 8" id="KW-0460">Magnesium</keyword>
<evidence type="ECO:0000256" key="1">
    <source>
        <dbReference type="ARBA" id="ARBA00007404"/>
    </source>
</evidence>
<evidence type="ECO:0000313" key="10">
    <source>
        <dbReference type="EMBL" id="NLP39572.1"/>
    </source>
</evidence>
<dbReference type="GO" id="GO:0000287">
    <property type="term" value="F:magnesium ion binding"/>
    <property type="evidence" value="ECO:0007669"/>
    <property type="project" value="UniProtKB-UniRule"/>
</dbReference>
<dbReference type="InterPro" id="IPR004087">
    <property type="entry name" value="KH_dom"/>
</dbReference>
<gene>
    <name evidence="8" type="primary">pnp</name>
    <name evidence="10" type="ORF">GX356_07645</name>
</gene>
<keyword evidence="7 8" id="KW-0694">RNA-binding</keyword>
<evidence type="ECO:0000259" key="9">
    <source>
        <dbReference type="PROSITE" id="PS50126"/>
    </source>
</evidence>
<feature type="binding site" evidence="8">
    <location>
        <position position="557"/>
    </location>
    <ligand>
        <name>Mg(2+)</name>
        <dbReference type="ChEBI" id="CHEBI:18420"/>
    </ligand>
</feature>
<dbReference type="CDD" id="cd04472">
    <property type="entry name" value="S1_PNPase"/>
    <property type="match status" value="1"/>
</dbReference>
<dbReference type="Gene3D" id="3.30.230.70">
    <property type="entry name" value="GHMP Kinase, N-terminal domain"/>
    <property type="match status" value="2"/>
</dbReference>
<dbReference type="FunFam" id="2.40.50.140:FF:000069">
    <property type="entry name" value="Polyribonucleotide nucleotidyltransferase"/>
    <property type="match status" value="1"/>
</dbReference>
<dbReference type="InterPro" id="IPR015848">
    <property type="entry name" value="PNPase_PH_RNA-bd_bac/org-type"/>
</dbReference>
<dbReference type="Pfam" id="PF01138">
    <property type="entry name" value="RNase_PH"/>
    <property type="match status" value="2"/>
</dbReference>
<dbReference type="PROSITE" id="PS50126">
    <property type="entry name" value="S1"/>
    <property type="match status" value="1"/>
</dbReference>
<dbReference type="SUPFAM" id="SSF46915">
    <property type="entry name" value="Polynucleotide phosphorylase/guanosine pentaphosphate synthase (PNPase/GPSI), domain 3"/>
    <property type="match status" value="1"/>
</dbReference>
<keyword evidence="2 8" id="KW-0963">Cytoplasm</keyword>
<dbReference type="SMART" id="SM00322">
    <property type="entry name" value="KH"/>
    <property type="match status" value="1"/>
</dbReference>
<feature type="domain" description="S1 motif" evidence="9">
    <location>
        <begin position="688"/>
        <end position="757"/>
    </location>
</feature>
<dbReference type="InterPro" id="IPR020568">
    <property type="entry name" value="Ribosomal_Su5_D2-typ_SF"/>
</dbReference>
<dbReference type="HAMAP" id="MF_01595">
    <property type="entry name" value="PNPase"/>
    <property type="match status" value="1"/>
</dbReference>
<dbReference type="Pfam" id="PF03726">
    <property type="entry name" value="PNPase"/>
    <property type="match status" value="1"/>
</dbReference>
<dbReference type="Gene3D" id="2.40.50.140">
    <property type="entry name" value="Nucleic acid-binding proteins"/>
    <property type="match status" value="1"/>
</dbReference>
<comment type="similarity">
    <text evidence="1 8">Belongs to the polyribonucleotide nucleotidyltransferase family.</text>
</comment>
<dbReference type="SUPFAM" id="SSF54791">
    <property type="entry name" value="Eukaryotic type KH-domain (KH-domain type I)"/>
    <property type="match status" value="1"/>
</dbReference>
<dbReference type="GO" id="GO:0005829">
    <property type="term" value="C:cytosol"/>
    <property type="evidence" value="ECO:0007669"/>
    <property type="project" value="TreeGrafter"/>
</dbReference>
<evidence type="ECO:0000256" key="8">
    <source>
        <dbReference type="HAMAP-Rule" id="MF_01595"/>
    </source>
</evidence>
<dbReference type="GO" id="GO:0006402">
    <property type="term" value="P:mRNA catabolic process"/>
    <property type="evidence" value="ECO:0007669"/>
    <property type="project" value="UniProtKB-UniRule"/>
</dbReference>
<dbReference type="Proteomes" id="UP000568696">
    <property type="component" value="Unassembled WGS sequence"/>
</dbReference>
<evidence type="ECO:0000256" key="3">
    <source>
        <dbReference type="ARBA" id="ARBA00022679"/>
    </source>
</evidence>
<dbReference type="SMART" id="SM00316">
    <property type="entry name" value="S1"/>
    <property type="match status" value="1"/>
</dbReference>
<dbReference type="InterPro" id="IPR014069">
    <property type="entry name" value="GPSI/PNP"/>
</dbReference>
<evidence type="ECO:0000256" key="2">
    <source>
        <dbReference type="ARBA" id="ARBA00022490"/>
    </source>
</evidence>
<comment type="caution">
    <text evidence="10">The sequence shown here is derived from an EMBL/GenBank/DDBJ whole genome shotgun (WGS) entry which is preliminary data.</text>
</comment>
<comment type="catalytic activity">
    <reaction evidence="8">
        <text>RNA(n+1) + phosphate = RNA(n) + a ribonucleoside 5'-diphosphate</text>
        <dbReference type="Rhea" id="RHEA:22096"/>
        <dbReference type="Rhea" id="RHEA-COMP:14527"/>
        <dbReference type="Rhea" id="RHEA-COMP:17342"/>
        <dbReference type="ChEBI" id="CHEBI:43474"/>
        <dbReference type="ChEBI" id="CHEBI:57930"/>
        <dbReference type="ChEBI" id="CHEBI:140395"/>
        <dbReference type="EC" id="2.7.7.8"/>
    </reaction>
</comment>
<reference evidence="10 11" key="1">
    <citation type="journal article" date="2020" name="Biotechnol. Biofuels">
        <title>New insights from the biogas microbiome by comprehensive genome-resolved metagenomics of nearly 1600 species originating from multiple anaerobic digesters.</title>
        <authorList>
            <person name="Campanaro S."/>
            <person name="Treu L."/>
            <person name="Rodriguez-R L.M."/>
            <person name="Kovalovszki A."/>
            <person name="Ziels R.M."/>
            <person name="Maus I."/>
            <person name="Zhu X."/>
            <person name="Kougias P.G."/>
            <person name="Basile A."/>
            <person name="Luo G."/>
            <person name="Schluter A."/>
            <person name="Konstantinidis K.T."/>
            <person name="Angelidaki I."/>
        </authorList>
    </citation>
    <scope>NUCLEOTIDE SEQUENCE [LARGE SCALE GENOMIC DNA]</scope>
    <source>
        <strain evidence="10">AS23ysBPME_344</strain>
    </source>
</reference>
<keyword evidence="5 8" id="KW-0479">Metal-binding</keyword>
<feature type="binding site" evidence="8">
    <location>
        <position position="551"/>
    </location>
    <ligand>
        <name>Mg(2+)</name>
        <dbReference type="ChEBI" id="CHEBI:18420"/>
    </ligand>
</feature>
<dbReference type="InterPro" id="IPR004088">
    <property type="entry name" value="KH_dom_type_1"/>
</dbReference>
<dbReference type="NCBIfam" id="NF008805">
    <property type="entry name" value="PRK11824.1"/>
    <property type="match status" value="1"/>
</dbReference>
<dbReference type="PANTHER" id="PTHR11252:SF0">
    <property type="entry name" value="POLYRIBONUCLEOTIDE NUCLEOTIDYLTRANSFERASE 1, MITOCHONDRIAL"/>
    <property type="match status" value="1"/>
</dbReference>
<dbReference type="EMBL" id="JAAYSN010000204">
    <property type="protein sequence ID" value="NLP39572.1"/>
    <property type="molecule type" value="Genomic_DNA"/>
</dbReference>
<dbReference type="InterPro" id="IPR036612">
    <property type="entry name" value="KH_dom_type_1_sf"/>
</dbReference>
<accession>A0A7X8RH95</accession>
<dbReference type="GO" id="GO:0003723">
    <property type="term" value="F:RNA binding"/>
    <property type="evidence" value="ECO:0007669"/>
    <property type="project" value="UniProtKB-UniRule"/>
</dbReference>
<dbReference type="SUPFAM" id="SSF54211">
    <property type="entry name" value="Ribosomal protein S5 domain 2-like"/>
    <property type="match status" value="2"/>
</dbReference>
<evidence type="ECO:0000256" key="6">
    <source>
        <dbReference type="ARBA" id="ARBA00022842"/>
    </source>
</evidence>
<protein>
    <recommendedName>
        <fullName evidence="8">Polyribonucleotide nucleotidyltransferase</fullName>
        <ecNumber evidence="8">2.7.7.8</ecNumber>
    </recommendedName>
    <alternativeName>
        <fullName evidence="8">Polynucleotide phosphorylase</fullName>
        <shortName evidence="8">PNPase</shortName>
    </alternativeName>
</protein>
<dbReference type="AlphaFoldDB" id="A0A7X8RH95"/>
<dbReference type="InterPro" id="IPR036345">
    <property type="entry name" value="ExoRNase_PH_dom2_sf"/>
</dbReference>
<comment type="subcellular location">
    <subcellularLocation>
        <location evidence="8">Cytoplasm</location>
    </subcellularLocation>
</comment>
<dbReference type="Pfam" id="PF00575">
    <property type="entry name" value="S1"/>
    <property type="match status" value="1"/>
</dbReference>
<dbReference type="GO" id="GO:0006396">
    <property type="term" value="P:RNA processing"/>
    <property type="evidence" value="ECO:0007669"/>
    <property type="project" value="InterPro"/>
</dbReference>
<keyword evidence="4 8" id="KW-0548">Nucleotidyltransferase</keyword>
<dbReference type="InterPro" id="IPR003029">
    <property type="entry name" value="S1_domain"/>
</dbReference>
<dbReference type="NCBIfam" id="TIGR03591">
    <property type="entry name" value="polynuc_phos"/>
    <property type="match status" value="1"/>
</dbReference>
<dbReference type="NCBIfam" id="TIGR02696">
    <property type="entry name" value="pppGpp_PNP"/>
    <property type="match status" value="1"/>
</dbReference>
<dbReference type="GO" id="GO:0004654">
    <property type="term" value="F:polyribonucleotide nucleotidyltransferase activity"/>
    <property type="evidence" value="ECO:0007669"/>
    <property type="project" value="UniProtKB-UniRule"/>
</dbReference>
<dbReference type="InterPro" id="IPR012162">
    <property type="entry name" value="PNPase"/>
</dbReference>
<dbReference type="SUPFAM" id="SSF55666">
    <property type="entry name" value="Ribonuclease PH domain 2-like"/>
    <property type="match status" value="2"/>
</dbReference>
<dbReference type="FunFam" id="3.30.1370.10:FF:000001">
    <property type="entry name" value="Polyribonucleotide nucleotidyltransferase"/>
    <property type="match status" value="1"/>
</dbReference>
<dbReference type="GO" id="GO:0000175">
    <property type="term" value="F:3'-5'-RNA exonuclease activity"/>
    <property type="evidence" value="ECO:0007669"/>
    <property type="project" value="TreeGrafter"/>
</dbReference>
<dbReference type="Gene3D" id="3.30.1370.10">
    <property type="entry name" value="K Homology domain, type 1"/>
    <property type="match status" value="1"/>
</dbReference>
<comment type="function">
    <text evidence="8">Involved in mRNA degradation. Catalyzes the phosphorolysis of single-stranded polyribonucleotides processively in the 3'- to 5'-direction.</text>
</comment>
<dbReference type="CDD" id="cd11364">
    <property type="entry name" value="RNase_PH_PNPase_2"/>
    <property type="match status" value="1"/>
</dbReference>
<dbReference type="Pfam" id="PF00013">
    <property type="entry name" value="KH_1"/>
    <property type="match status" value="1"/>
</dbReference>
<dbReference type="PROSITE" id="PS50084">
    <property type="entry name" value="KH_TYPE_1"/>
    <property type="match status" value="1"/>
</dbReference>
<dbReference type="InterPro" id="IPR036456">
    <property type="entry name" value="PNPase_PH_RNA-bd_sf"/>
</dbReference>
<dbReference type="PANTHER" id="PTHR11252">
    <property type="entry name" value="POLYRIBONUCLEOTIDE NUCLEOTIDYLTRANSFERASE"/>
    <property type="match status" value="1"/>
</dbReference>
<proteinExistence type="inferred from homology"/>
<evidence type="ECO:0000256" key="4">
    <source>
        <dbReference type="ARBA" id="ARBA00022695"/>
    </source>
</evidence>
<dbReference type="InterPro" id="IPR012340">
    <property type="entry name" value="NA-bd_OB-fold"/>
</dbReference>
<dbReference type="SUPFAM" id="SSF50249">
    <property type="entry name" value="Nucleic acid-binding proteins"/>
    <property type="match status" value="1"/>
</dbReference>
<evidence type="ECO:0000313" key="11">
    <source>
        <dbReference type="Proteomes" id="UP000568696"/>
    </source>
</evidence>